<feature type="region of interest" description="Disordered" evidence="1">
    <location>
        <begin position="763"/>
        <end position="818"/>
    </location>
</feature>
<name>A0AAE0NUM4_9PEZI</name>
<accession>A0AAE0NUM4</accession>
<dbReference type="PANTHER" id="PTHR33112">
    <property type="entry name" value="DOMAIN PROTEIN, PUTATIVE-RELATED"/>
    <property type="match status" value="1"/>
</dbReference>
<dbReference type="AlphaFoldDB" id="A0AAE0NUM4"/>
<gene>
    <name evidence="3" type="ORF">B0H63DRAFT_471391</name>
</gene>
<evidence type="ECO:0000313" key="4">
    <source>
        <dbReference type="Proteomes" id="UP001285441"/>
    </source>
</evidence>
<comment type="caution">
    <text evidence="3">The sequence shown here is derived from an EMBL/GenBank/DDBJ whole genome shotgun (WGS) entry which is preliminary data.</text>
</comment>
<dbReference type="Proteomes" id="UP001285441">
    <property type="component" value="Unassembled WGS sequence"/>
</dbReference>
<evidence type="ECO:0000259" key="2">
    <source>
        <dbReference type="Pfam" id="PF06985"/>
    </source>
</evidence>
<proteinExistence type="predicted"/>
<dbReference type="PANTHER" id="PTHR33112:SF8">
    <property type="entry name" value="HETEROKARYON INCOMPATIBILITY DOMAIN-CONTAINING PROTEIN"/>
    <property type="match status" value="1"/>
</dbReference>
<reference evidence="3" key="1">
    <citation type="journal article" date="2023" name="Mol. Phylogenet. Evol.">
        <title>Genome-scale phylogeny and comparative genomics of the fungal order Sordariales.</title>
        <authorList>
            <person name="Hensen N."/>
            <person name="Bonometti L."/>
            <person name="Westerberg I."/>
            <person name="Brannstrom I.O."/>
            <person name="Guillou S."/>
            <person name="Cros-Aarteil S."/>
            <person name="Calhoun S."/>
            <person name="Haridas S."/>
            <person name="Kuo A."/>
            <person name="Mondo S."/>
            <person name="Pangilinan J."/>
            <person name="Riley R."/>
            <person name="LaButti K."/>
            <person name="Andreopoulos B."/>
            <person name="Lipzen A."/>
            <person name="Chen C."/>
            <person name="Yan M."/>
            <person name="Daum C."/>
            <person name="Ng V."/>
            <person name="Clum A."/>
            <person name="Steindorff A."/>
            <person name="Ohm R.A."/>
            <person name="Martin F."/>
            <person name="Silar P."/>
            <person name="Natvig D.O."/>
            <person name="Lalanne C."/>
            <person name="Gautier V."/>
            <person name="Ament-Velasquez S.L."/>
            <person name="Kruys A."/>
            <person name="Hutchinson M.I."/>
            <person name="Powell A.J."/>
            <person name="Barry K."/>
            <person name="Miller A.N."/>
            <person name="Grigoriev I.V."/>
            <person name="Debuchy R."/>
            <person name="Gladieux P."/>
            <person name="Hiltunen Thoren M."/>
            <person name="Johannesson H."/>
        </authorList>
    </citation>
    <scope>NUCLEOTIDE SEQUENCE</scope>
    <source>
        <strain evidence="3">CBS 232.78</strain>
    </source>
</reference>
<dbReference type="EMBL" id="JAULSW010000003">
    <property type="protein sequence ID" value="KAK3388052.1"/>
    <property type="molecule type" value="Genomic_DNA"/>
</dbReference>
<keyword evidence="4" id="KW-1185">Reference proteome</keyword>
<protein>
    <submittedName>
        <fullName evidence="3">Heterokaryon incompatibility protein-domain-containing protein</fullName>
    </submittedName>
</protein>
<reference evidence="3" key="2">
    <citation type="submission" date="2023-06" db="EMBL/GenBank/DDBJ databases">
        <authorList>
            <consortium name="Lawrence Berkeley National Laboratory"/>
            <person name="Haridas S."/>
            <person name="Hensen N."/>
            <person name="Bonometti L."/>
            <person name="Westerberg I."/>
            <person name="Brannstrom I.O."/>
            <person name="Guillou S."/>
            <person name="Cros-Aarteil S."/>
            <person name="Calhoun S."/>
            <person name="Kuo A."/>
            <person name="Mondo S."/>
            <person name="Pangilinan J."/>
            <person name="Riley R."/>
            <person name="LaButti K."/>
            <person name="Andreopoulos B."/>
            <person name="Lipzen A."/>
            <person name="Chen C."/>
            <person name="Yanf M."/>
            <person name="Daum C."/>
            <person name="Ng V."/>
            <person name="Clum A."/>
            <person name="Steindorff A."/>
            <person name="Ohm R."/>
            <person name="Martin F."/>
            <person name="Silar P."/>
            <person name="Natvig D."/>
            <person name="Lalanne C."/>
            <person name="Gautier V."/>
            <person name="Ament-velasquez S.L."/>
            <person name="Kruys A."/>
            <person name="Hutchinson M.I."/>
            <person name="Powell A.J."/>
            <person name="Barry K."/>
            <person name="Miller A.N."/>
            <person name="Grigoriev I.V."/>
            <person name="Debuchy R."/>
            <person name="Gladieux P."/>
            <person name="Thoren M.H."/>
            <person name="Johannesson H."/>
        </authorList>
    </citation>
    <scope>NUCLEOTIDE SEQUENCE</scope>
    <source>
        <strain evidence="3">CBS 232.78</strain>
    </source>
</reference>
<dbReference type="Pfam" id="PF06985">
    <property type="entry name" value="HET"/>
    <property type="match status" value="1"/>
</dbReference>
<evidence type="ECO:0000256" key="1">
    <source>
        <dbReference type="SAM" id="MobiDB-lite"/>
    </source>
</evidence>
<dbReference type="InterPro" id="IPR010730">
    <property type="entry name" value="HET"/>
</dbReference>
<feature type="compositionally biased region" description="Basic and acidic residues" evidence="1">
    <location>
        <begin position="763"/>
        <end position="772"/>
    </location>
</feature>
<sequence length="875" mass="98642">MRSFTANTKELLSRNKSTNDEGSLHQICAVCSAACRQSVVLNDVNFIYYFSKHKLVISDDDGRFPLRQSIPDANQWNEDLPYLFEREIPHHASADGLETSALNGCHLCSLLWNHLSLERYGILKTEVDVEEKRLAEESRAAARVKIKESTAPLFVRIFIDDPARKSWDAKYSGIVLYAGSHTEALPELRSVLCLWPTKVVESITKMKLKGDGVGKLNKSTASTHTIAQARKWIKACRNEIKHGQDHFLCANSFKTTSWPTPTRLLDLGFSPFHSKTVRLRKTDLESSGTVEYACLSHCWGGADAMKLTTENLTHLENHGVEVAQLPPTYRDAIDITRRLGLRYLWIDSLCIVQDSPSDWQQEASRMGSVYSHAVVTVAALAAKNSYEGCYFSRDPLSYWPCVLPTTTRSSPLSSESESINLTAWYGRVWPFHNERLTNSPLLQRGWVTQERCLGSRMLYFGRFGVYWECATMRADDIFTSGFEHDWLGDTGQGLLAEQGDIMAKALVNRRLYLVGQDAMSFPLHVRIDELAEGDHVHPWVAWKFLGYWYHIVGWYSRAKLTFSRDKLVAFAGVIDLVQKRTAMTSLAGLWRELLLDDLLWSSADPASATRPPEYRAPSFSWASVDGRVQRKFDRFLCRKASNLFLTEASGIPHLPQAKYLAEVVSDDVKMASGAKDHTGEVSRAEIVLKGYPLRYATRKQLVELDGEEIWSHPWCHDLGKMYKGIFNKWLELDVEADGAEGVLEVTLLPIMAWYKDSPAKAERGVAKEKSESDGNNESENNEAKPESASKESNQQTEGEVYTSPGFENEGGESDTGPSYSTFHVAGLVLQTQGEAKVAYKRIGMFEHCAWTLDREDDACKDRWTFGKTQETLTLL</sequence>
<evidence type="ECO:0000313" key="3">
    <source>
        <dbReference type="EMBL" id="KAK3388052.1"/>
    </source>
</evidence>
<organism evidence="3 4">
    <name type="scientific">Podospora didyma</name>
    <dbReference type="NCBI Taxonomy" id="330526"/>
    <lineage>
        <taxon>Eukaryota</taxon>
        <taxon>Fungi</taxon>
        <taxon>Dikarya</taxon>
        <taxon>Ascomycota</taxon>
        <taxon>Pezizomycotina</taxon>
        <taxon>Sordariomycetes</taxon>
        <taxon>Sordariomycetidae</taxon>
        <taxon>Sordariales</taxon>
        <taxon>Podosporaceae</taxon>
        <taxon>Podospora</taxon>
    </lineage>
</organism>
<feature type="domain" description="Heterokaryon incompatibility" evidence="2">
    <location>
        <begin position="292"/>
        <end position="450"/>
    </location>
</feature>